<dbReference type="Proteomes" id="UP000218767">
    <property type="component" value="Unassembled WGS sequence"/>
</dbReference>
<sequence length="168" mass="17821">MYLFIRRCCVVSIALASQNLLAQPAIFQDGVLSIPQGAALISGEPAYYNDIQLQSDIEGNFTLLAAQQANLVVVNTVQIIVAESFPVQVSVTVSGNLSVPCVELQTPATIRTGTLFSVVLAETSLGPAESCIAIVQPFFDQNIKLDVDGLPTGTYTVSVNGIEAEFTL</sequence>
<proteinExistence type="predicted"/>
<evidence type="ECO:0000313" key="3">
    <source>
        <dbReference type="Proteomes" id="UP000218767"/>
    </source>
</evidence>
<keyword evidence="1" id="KW-0732">Signal</keyword>
<dbReference type="AlphaFoldDB" id="A0A2A4WYG3"/>
<protein>
    <submittedName>
        <fullName evidence="2">Uncharacterized protein</fullName>
    </submittedName>
</protein>
<feature type="chain" id="PRO_5012495148" evidence="1">
    <location>
        <begin position="23"/>
        <end position="168"/>
    </location>
</feature>
<gene>
    <name evidence="2" type="ORF">COB20_13120</name>
</gene>
<accession>A0A2A4WYG3</accession>
<comment type="caution">
    <text evidence="2">The sequence shown here is derived from an EMBL/GenBank/DDBJ whole genome shotgun (WGS) entry which is preliminary data.</text>
</comment>
<reference evidence="3" key="1">
    <citation type="submission" date="2017-08" db="EMBL/GenBank/DDBJ databases">
        <title>A dynamic microbial community with high functional redundancy inhabits the cold, oxic subseafloor aquifer.</title>
        <authorList>
            <person name="Tully B.J."/>
            <person name="Wheat C.G."/>
            <person name="Glazer B.T."/>
            <person name="Huber J.A."/>
        </authorList>
    </citation>
    <scope>NUCLEOTIDE SEQUENCE [LARGE SCALE GENOMIC DNA]</scope>
</reference>
<organism evidence="2 3">
    <name type="scientific">SAR86 cluster bacterium</name>
    <dbReference type="NCBI Taxonomy" id="2030880"/>
    <lineage>
        <taxon>Bacteria</taxon>
        <taxon>Pseudomonadati</taxon>
        <taxon>Pseudomonadota</taxon>
        <taxon>Gammaproteobacteria</taxon>
        <taxon>SAR86 cluster</taxon>
    </lineage>
</organism>
<dbReference type="EMBL" id="NVUL01000077">
    <property type="protein sequence ID" value="PCI75340.1"/>
    <property type="molecule type" value="Genomic_DNA"/>
</dbReference>
<evidence type="ECO:0000256" key="1">
    <source>
        <dbReference type="SAM" id="SignalP"/>
    </source>
</evidence>
<evidence type="ECO:0000313" key="2">
    <source>
        <dbReference type="EMBL" id="PCI75340.1"/>
    </source>
</evidence>
<feature type="signal peptide" evidence="1">
    <location>
        <begin position="1"/>
        <end position="22"/>
    </location>
</feature>
<name>A0A2A4WYG3_9GAMM</name>